<protein>
    <recommendedName>
        <fullName evidence="5">Secreted protein</fullName>
    </recommendedName>
</protein>
<feature type="region of interest" description="Disordered" evidence="1">
    <location>
        <begin position="54"/>
        <end position="142"/>
    </location>
</feature>
<organism evidence="3 4">
    <name type="scientific">Ramazzottius varieornatus</name>
    <name type="common">Water bear</name>
    <name type="synonym">Tardigrade</name>
    <dbReference type="NCBI Taxonomy" id="947166"/>
    <lineage>
        <taxon>Eukaryota</taxon>
        <taxon>Metazoa</taxon>
        <taxon>Ecdysozoa</taxon>
        <taxon>Tardigrada</taxon>
        <taxon>Eutardigrada</taxon>
        <taxon>Parachela</taxon>
        <taxon>Hypsibioidea</taxon>
        <taxon>Ramazzottiidae</taxon>
        <taxon>Ramazzottius</taxon>
    </lineage>
</organism>
<evidence type="ECO:0000256" key="2">
    <source>
        <dbReference type="SAM" id="SignalP"/>
    </source>
</evidence>
<evidence type="ECO:0000256" key="1">
    <source>
        <dbReference type="SAM" id="MobiDB-lite"/>
    </source>
</evidence>
<comment type="caution">
    <text evidence="3">The sequence shown here is derived from an EMBL/GenBank/DDBJ whole genome shotgun (WGS) entry which is preliminary data.</text>
</comment>
<name>A0A1D1W5T0_RAMVA</name>
<dbReference type="Proteomes" id="UP000186922">
    <property type="component" value="Unassembled WGS sequence"/>
</dbReference>
<feature type="chain" id="PRO_5008899260" description="Secreted protein" evidence="2">
    <location>
        <begin position="28"/>
        <end position="157"/>
    </location>
</feature>
<dbReference type="EMBL" id="BDGG01000013">
    <property type="protein sequence ID" value="GAV06349.1"/>
    <property type="molecule type" value="Genomic_DNA"/>
</dbReference>
<feature type="compositionally biased region" description="Polar residues" evidence="1">
    <location>
        <begin position="109"/>
        <end position="124"/>
    </location>
</feature>
<feature type="signal peptide" evidence="2">
    <location>
        <begin position="1"/>
        <end position="27"/>
    </location>
</feature>
<sequence>MAVATGLMAALTARAVVVGVVMAPAGAVDVAAGNKEETTLDLVARESREVDAVVADNGKPAPETMEEDGRRMTTRSTIRQARRIKSPSALPGRRADPSRRRGPSRRTAKTQPLKWTSSSINPGTTKPVGHGNGRVSTWTKEQLCQQPELCNSYDSIR</sequence>
<evidence type="ECO:0000313" key="3">
    <source>
        <dbReference type="EMBL" id="GAV06349.1"/>
    </source>
</evidence>
<gene>
    <name evidence="3" type="primary">RvY_16358-1</name>
    <name evidence="3" type="synonym">RvY_16358.1</name>
    <name evidence="3" type="ORF">RvY_16358</name>
</gene>
<accession>A0A1D1W5T0</accession>
<reference evidence="3 4" key="1">
    <citation type="journal article" date="2016" name="Nat. Commun.">
        <title>Extremotolerant tardigrade genome and improved radiotolerance of human cultured cells by tardigrade-unique protein.</title>
        <authorList>
            <person name="Hashimoto T."/>
            <person name="Horikawa D.D."/>
            <person name="Saito Y."/>
            <person name="Kuwahara H."/>
            <person name="Kozuka-Hata H."/>
            <person name="Shin-I T."/>
            <person name="Minakuchi Y."/>
            <person name="Ohishi K."/>
            <person name="Motoyama A."/>
            <person name="Aizu T."/>
            <person name="Enomoto A."/>
            <person name="Kondo K."/>
            <person name="Tanaka S."/>
            <person name="Hara Y."/>
            <person name="Koshikawa S."/>
            <person name="Sagara H."/>
            <person name="Miura T."/>
            <person name="Yokobori S."/>
            <person name="Miyagawa K."/>
            <person name="Suzuki Y."/>
            <person name="Kubo T."/>
            <person name="Oyama M."/>
            <person name="Kohara Y."/>
            <person name="Fujiyama A."/>
            <person name="Arakawa K."/>
            <person name="Katayama T."/>
            <person name="Toyoda A."/>
            <person name="Kunieda T."/>
        </authorList>
    </citation>
    <scope>NUCLEOTIDE SEQUENCE [LARGE SCALE GENOMIC DNA]</scope>
    <source>
        <strain evidence="3 4">YOKOZUNA-1</strain>
    </source>
</reference>
<evidence type="ECO:0000313" key="4">
    <source>
        <dbReference type="Proteomes" id="UP000186922"/>
    </source>
</evidence>
<evidence type="ECO:0008006" key="5">
    <source>
        <dbReference type="Google" id="ProtNLM"/>
    </source>
</evidence>
<proteinExistence type="predicted"/>
<keyword evidence="4" id="KW-1185">Reference proteome</keyword>
<dbReference type="AlphaFoldDB" id="A0A1D1W5T0"/>
<keyword evidence="2" id="KW-0732">Signal</keyword>